<dbReference type="HOGENOM" id="CLU_159906_1_0_9"/>
<dbReference type="STRING" id="1408254.T458_11935"/>
<evidence type="ECO:0000313" key="2">
    <source>
        <dbReference type="Proteomes" id="UP000017973"/>
    </source>
</evidence>
<dbReference type="EMBL" id="AYJU01000016">
    <property type="protein sequence ID" value="EST54103.1"/>
    <property type="molecule type" value="Genomic_DNA"/>
</dbReference>
<sequence length="111" mass="12590">MKIITLCGSTKFKKQFEQVNAHLTLQGNIVISLAFFEQSEGFDLTEEQAELLGDLHLKKIDLSDEIFVIDVDGYIGSSTRREIEYAQRKGITVRYFSKEAIPADFPLMGRS</sequence>
<reference evidence="1 2" key="1">
    <citation type="journal article" date="2014" name="Genome Announc.">
        <title>Draft Genome Sequence of Brevibacillus panacihumi Strain W25, a Halotolerant Hydrocarbon-Degrading Bacterium.</title>
        <authorList>
            <person name="Wang X."/>
            <person name="Jin D."/>
            <person name="Zhou L."/>
            <person name="Wu L."/>
            <person name="An W."/>
            <person name="Chen Y."/>
            <person name="Zhao L."/>
        </authorList>
    </citation>
    <scope>NUCLEOTIDE SEQUENCE [LARGE SCALE GENOMIC DNA]</scope>
    <source>
        <strain evidence="1 2">W25</strain>
    </source>
</reference>
<name>V6MFE9_9BACL</name>
<dbReference type="Proteomes" id="UP000017973">
    <property type="component" value="Unassembled WGS sequence"/>
</dbReference>
<organism evidence="1 2">
    <name type="scientific">Brevibacillus panacihumi W25</name>
    <dbReference type="NCBI Taxonomy" id="1408254"/>
    <lineage>
        <taxon>Bacteria</taxon>
        <taxon>Bacillati</taxon>
        <taxon>Bacillota</taxon>
        <taxon>Bacilli</taxon>
        <taxon>Bacillales</taxon>
        <taxon>Paenibacillaceae</taxon>
        <taxon>Brevibacillus</taxon>
    </lineage>
</organism>
<dbReference type="PATRIC" id="fig|1408254.3.peg.2352"/>
<dbReference type="OrthoDB" id="9255658at2"/>
<keyword evidence="2" id="KW-1185">Reference proteome</keyword>
<proteinExistence type="predicted"/>
<dbReference type="AlphaFoldDB" id="V6MFE9"/>
<accession>V6MFE9</accession>
<evidence type="ECO:0000313" key="1">
    <source>
        <dbReference type="EMBL" id="EST54103.1"/>
    </source>
</evidence>
<protein>
    <recommendedName>
        <fullName evidence="3">DUF4406 domain-containing protein</fullName>
    </recommendedName>
</protein>
<gene>
    <name evidence="1" type="ORF">T458_11935</name>
</gene>
<dbReference type="eggNOG" id="COG1611">
    <property type="taxonomic scope" value="Bacteria"/>
</dbReference>
<comment type="caution">
    <text evidence="1">The sequence shown here is derived from an EMBL/GenBank/DDBJ whole genome shotgun (WGS) entry which is preliminary data.</text>
</comment>
<dbReference type="RefSeq" id="WP_023556320.1">
    <property type="nucleotide sequence ID" value="NZ_KI629782.1"/>
</dbReference>
<evidence type="ECO:0008006" key="3">
    <source>
        <dbReference type="Google" id="ProtNLM"/>
    </source>
</evidence>